<organism evidence="1">
    <name type="scientific">freshwater metagenome</name>
    <dbReference type="NCBI Taxonomy" id="449393"/>
    <lineage>
        <taxon>unclassified sequences</taxon>
        <taxon>metagenomes</taxon>
        <taxon>ecological metagenomes</taxon>
    </lineage>
</organism>
<proteinExistence type="predicted"/>
<name>A0A6J6KZM5_9ZZZZ</name>
<sequence>MPLIGTENDDLVALGDIGDETVPSRDHANACVAA</sequence>
<dbReference type="AlphaFoldDB" id="A0A6J6KZM5"/>
<evidence type="ECO:0000313" key="1">
    <source>
        <dbReference type="EMBL" id="CAB4653575.1"/>
    </source>
</evidence>
<reference evidence="1" key="1">
    <citation type="submission" date="2020-05" db="EMBL/GenBank/DDBJ databases">
        <authorList>
            <person name="Chiriac C."/>
            <person name="Salcher M."/>
            <person name="Ghai R."/>
            <person name="Kavagutti S V."/>
        </authorList>
    </citation>
    <scope>NUCLEOTIDE SEQUENCE</scope>
</reference>
<gene>
    <name evidence="1" type="ORF">UFOPK2143_01428</name>
</gene>
<protein>
    <submittedName>
        <fullName evidence="1">Unannotated protein</fullName>
    </submittedName>
</protein>
<dbReference type="EMBL" id="CAEZVV010000115">
    <property type="protein sequence ID" value="CAB4653575.1"/>
    <property type="molecule type" value="Genomic_DNA"/>
</dbReference>
<accession>A0A6J6KZM5</accession>